<protein>
    <recommendedName>
        <fullName evidence="4">Cell division protein</fullName>
    </recommendedName>
</protein>
<sequence>MGHDIKKSFSILILLLASTLLITPFLFNHAMIIGSDAIFHFNRFYDTAMQIKHCDFQYFISIYGFQSSGRIVNALYGPLMAYAQGLLVLLSPSWFVYQMLSNAILYFCAGLSLYLLLKKARIGDQYSLPLSIFYMTCYSIQYWTIRQGFSSWGAALMPVCLIPLIDLVENKKLSTIKTAVAVAAMAQVHMLSAFLLVFVYICFFSSIFFNQSRMIKLKLIMQVGMSVLVCTALVANLIYCFIAVDGYNDIAQPFTNKYMWRMTVFTGSSYWLVYPPVLILAIVFFVWQMTKMWHKSALLLRVTEITAFICFTLSTNIFPWRLFSNSVFSFIQFPFRFFIPFTVLLLLAVGLMLQNNAHISWSFYSVIIIVMVASLCQTMMSSNNTLNVWHRSTKYLNGQVHTRINSDDNSHVKQSFFKKDKSKALQYILKSTPDYLPIDSNNKKSKYELYQSLILNNQQNFRKSVKDHKLFLNWYGDYQKKVQLPIIKYKNTVMILNHTPISKHMTQFSAINTPIITQKKGPNQLVVYYQHDWFLYPILLFTFMSWSVVFIVYQKTWHSN</sequence>
<organism evidence="2 3">
    <name type="scientific">Leuconostoc carnosum</name>
    <dbReference type="NCBI Taxonomy" id="1252"/>
    <lineage>
        <taxon>Bacteria</taxon>
        <taxon>Bacillati</taxon>
        <taxon>Bacillota</taxon>
        <taxon>Bacilli</taxon>
        <taxon>Lactobacillales</taxon>
        <taxon>Lactobacillaceae</taxon>
        <taxon>Leuconostoc</taxon>
    </lineage>
</organism>
<feature type="transmembrane region" description="Helical" evidence="1">
    <location>
        <begin position="221"/>
        <end position="244"/>
    </location>
</feature>
<feature type="transmembrane region" description="Helical" evidence="1">
    <location>
        <begin position="188"/>
        <end position="209"/>
    </location>
</feature>
<reference evidence="2 3" key="1">
    <citation type="submission" date="2019-06" db="EMBL/GenBank/DDBJ databases">
        <title>Genome analyses of bacteria isolated from kimchi.</title>
        <authorList>
            <person name="Lee S."/>
            <person name="Ahn S."/>
            <person name="Roh S."/>
        </authorList>
    </citation>
    <scope>NUCLEOTIDE SEQUENCE [LARGE SCALE GENOMIC DNA]</scope>
    <source>
        <strain evidence="2 3">CBA3620</strain>
    </source>
</reference>
<dbReference type="Proteomes" id="UP000321332">
    <property type="component" value="Chromosome"/>
</dbReference>
<accession>A0AAE6IJW6</accession>
<feature type="transmembrane region" description="Helical" evidence="1">
    <location>
        <begin position="361"/>
        <end position="380"/>
    </location>
</feature>
<dbReference type="RefSeq" id="WP_147000260.1">
    <property type="nucleotide sequence ID" value="NZ_VBWS01000010.1"/>
</dbReference>
<evidence type="ECO:0000313" key="2">
    <source>
        <dbReference type="EMBL" id="QEA32757.1"/>
    </source>
</evidence>
<feature type="transmembrane region" description="Helical" evidence="1">
    <location>
        <begin position="12"/>
        <end position="33"/>
    </location>
</feature>
<dbReference type="AlphaFoldDB" id="A0AAE6IJW6"/>
<gene>
    <name evidence="2" type="ORF">FGL89_00685</name>
</gene>
<evidence type="ECO:0008006" key="4">
    <source>
        <dbReference type="Google" id="ProtNLM"/>
    </source>
</evidence>
<keyword evidence="1" id="KW-0472">Membrane</keyword>
<feature type="transmembrane region" description="Helical" evidence="1">
    <location>
        <begin position="264"/>
        <end position="286"/>
    </location>
</feature>
<keyword evidence="1" id="KW-0812">Transmembrane</keyword>
<feature type="transmembrane region" description="Helical" evidence="1">
    <location>
        <begin position="533"/>
        <end position="553"/>
    </location>
</feature>
<feature type="transmembrane region" description="Helical" evidence="1">
    <location>
        <begin position="95"/>
        <end position="117"/>
    </location>
</feature>
<dbReference type="EMBL" id="CP042374">
    <property type="protein sequence ID" value="QEA32757.1"/>
    <property type="molecule type" value="Genomic_DNA"/>
</dbReference>
<proteinExistence type="predicted"/>
<keyword evidence="1" id="KW-1133">Transmembrane helix</keyword>
<evidence type="ECO:0000313" key="3">
    <source>
        <dbReference type="Proteomes" id="UP000321332"/>
    </source>
</evidence>
<feature type="transmembrane region" description="Helical" evidence="1">
    <location>
        <begin position="330"/>
        <end position="349"/>
    </location>
</feature>
<feature type="transmembrane region" description="Helical" evidence="1">
    <location>
        <begin position="149"/>
        <end position="168"/>
    </location>
</feature>
<name>A0AAE6IJW6_LEUCA</name>
<feature type="transmembrane region" description="Helical" evidence="1">
    <location>
        <begin position="298"/>
        <end position="318"/>
    </location>
</feature>
<evidence type="ECO:0000256" key="1">
    <source>
        <dbReference type="SAM" id="Phobius"/>
    </source>
</evidence>